<protein>
    <submittedName>
        <fullName evidence="2">Uncharacterized protein</fullName>
    </submittedName>
</protein>
<name>A0A482XPB3_LAOST</name>
<dbReference type="STRING" id="195883.A0A482XPB3"/>
<keyword evidence="3" id="KW-1185">Reference proteome</keyword>
<sequence>MVSFCLNMFSLERSGAVSYKMDPHQYPMVTFFNDSNEDEDQGFLAIEQFVTDVVDFSSQYGSDISITYTAYNLAGKPSKYPDYGDFPQAFVMRTYGNWWQEAPSRREIFMPQNLGKIVSQDYIDLRFEQAVFPVTISIYETFNPGSVVRIWAGLEAGKWELLWEGESKPYGHTARIFSPPLKLINEATNLIRLEFDHSTLEYTHAGCRFTVCTNRRMHPSQRDRFTYGRGAVAGSDEEEDEEEEEGEEEVEGACRTPPPSANGVDDKVFNLDLSKLSLTEW</sequence>
<dbReference type="OrthoDB" id="2153609at2759"/>
<comment type="caution">
    <text evidence="2">The sequence shown here is derived from an EMBL/GenBank/DDBJ whole genome shotgun (WGS) entry which is preliminary data.</text>
</comment>
<evidence type="ECO:0000256" key="1">
    <source>
        <dbReference type="SAM" id="MobiDB-lite"/>
    </source>
</evidence>
<feature type="compositionally biased region" description="Acidic residues" evidence="1">
    <location>
        <begin position="235"/>
        <end position="251"/>
    </location>
</feature>
<dbReference type="EMBL" id="QKKF02003772">
    <property type="protein sequence ID" value="RZF47617.1"/>
    <property type="molecule type" value="Genomic_DNA"/>
</dbReference>
<dbReference type="Proteomes" id="UP000291343">
    <property type="component" value="Unassembled WGS sequence"/>
</dbReference>
<organism evidence="2 3">
    <name type="scientific">Laodelphax striatellus</name>
    <name type="common">Small brown planthopper</name>
    <name type="synonym">Delphax striatella</name>
    <dbReference type="NCBI Taxonomy" id="195883"/>
    <lineage>
        <taxon>Eukaryota</taxon>
        <taxon>Metazoa</taxon>
        <taxon>Ecdysozoa</taxon>
        <taxon>Arthropoda</taxon>
        <taxon>Hexapoda</taxon>
        <taxon>Insecta</taxon>
        <taxon>Pterygota</taxon>
        <taxon>Neoptera</taxon>
        <taxon>Paraneoptera</taxon>
        <taxon>Hemiptera</taxon>
        <taxon>Auchenorrhyncha</taxon>
        <taxon>Fulgoroidea</taxon>
        <taxon>Delphacidae</taxon>
        <taxon>Criomorphinae</taxon>
        <taxon>Laodelphax</taxon>
    </lineage>
</organism>
<feature type="non-terminal residue" evidence="2">
    <location>
        <position position="281"/>
    </location>
</feature>
<evidence type="ECO:0000313" key="2">
    <source>
        <dbReference type="EMBL" id="RZF47617.1"/>
    </source>
</evidence>
<dbReference type="InParanoid" id="A0A482XPB3"/>
<feature type="region of interest" description="Disordered" evidence="1">
    <location>
        <begin position="226"/>
        <end position="266"/>
    </location>
</feature>
<evidence type="ECO:0000313" key="3">
    <source>
        <dbReference type="Proteomes" id="UP000291343"/>
    </source>
</evidence>
<reference evidence="2 3" key="1">
    <citation type="journal article" date="2017" name="Gigascience">
        <title>Genome sequence of the small brown planthopper, Laodelphax striatellus.</title>
        <authorList>
            <person name="Zhu J."/>
            <person name="Jiang F."/>
            <person name="Wang X."/>
            <person name="Yang P."/>
            <person name="Bao Y."/>
            <person name="Zhao W."/>
            <person name="Wang W."/>
            <person name="Lu H."/>
            <person name="Wang Q."/>
            <person name="Cui N."/>
            <person name="Li J."/>
            <person name="Chen X."/>
            <person name="Luo L."/>
            <person name="Yu J."/>
            <person name="Kang L."/>
            <person name="Cui F."/>
        </authorList>
    </citation>
    <scope>NUCLEOTIDE SEQUENCE [LARGE SCALE GENOMIC DNA]</scope>
    <source>
        <strain evidence="2">Lst14</strain>
    </source>
</reference>
<proteinExistence type="predicted"/>
<accession>A0A482XPB3</accession>
<dbReference type="AlphaFoldDB" id="A0A482XPB3"/>
<gene>
    <name evidence="2" type="ORF">LSTR_LSTR014401</name>
</gene>